<dbReference type="Proteomes" id="UP001227268">
    <property type="component" value="Unassembled WGS sequence"/>
</dbReference>
<name>A0ACC2VKX3_9TREE</name>
<dbReference type="EMBL" id="JASBWT010000013">
    <property type="protein sequence ID" value="KAJ9099197.1"/>
    <property type="molecule type" value="Genomic_DNA"/>
</dbReference>
<protein>
    <submittedName>
        <fullName evidence="1">Uncharacterized protein</fullName>
    </submittedName>
</protein>
<accession>A0ACC2VKX3</accession>
<comment type="caution">
    <text evidence="1">The sequence shown here is derived from an EMBL/GenBank/DDBJ whole genome shotgun (WGS) entry which is preliminary data.</text>
</comment>
<reference evidence="1" key="1">
    <citation type="submission" date="2023-04" db="EMBL/GenBank/DDBJ databases">
        <title>Draft Genome sequencing of Naganishia species isolated from polar environments using Oxford Nanopore Technology.</title>
        <authorList>
            <person name="Leo P."/>
            <person name="Venkateswaran K."/>
        </authorList>
    </citation>
    <scope>NUCLEOTIDE SEQUENCE</scope>
    <source>
        <strain evidence="1">MNA-CCFEE 5423</strain>
    </source>
</reference>
<sequence>MEDELSIRSAQQQELESMRSIFLEDWKDLPAVRTAWGTKGEAGWWTVKLKRHEDQVQVTLKGKLPKGYPRDPPTLTLIDPVLISNDQLHNLTKLVQEKARQKRGEQMLFEITSFIEDWIQDNHLPLPVSKSVPTLMEQKTHRDIAKRRAEEEEEQRRSAQEAALAEQQSRELADKLREEEVRRETEMRQHEAEEKNRREKGAQIKRNLPAGVLLEKRITFPGRNIIVGESGIPCNTWKPYGSGRKEGMWMLYDAEAAVMESTNSFDNNHAATVTKRKIPICSLQIVDFASSYYLSPPGKKKIEALLLELENLVTVRHPNIVSIYAVKLENLVGHWPRICVLTERIPEGGRLKSWLAAVGCFSEDVTKRYIGDVLSGLAVLHSHGICHRGINTDQIILRTDGQQPVVKLAGAGYQRQLVDMDRSNPFASSYVEEREPDSWLAPEEIEKPYIFQAERDLWHVGVVMCQMLFGSESIMRYNNLEQILEEEDPPHHSTLDVLRGLLHRLPRKRKTAKEGTIMLLRQEIDSSLSNSILSASPSTTFFNRSPVAAKSLTEYYHEARSLHSNASKSRYKDDFEEVEFLGEGGYGQVVKARHKLEKRFYAIKKVRLRPEDNVEKVLREVQSLSNINHVRIVRYIQCWLEETDDRLGSSDNGYGNDDESGSYSRTSDHSTDTPANRDELSDIYAPPNLDSLSVSNRSFPLVRFCENSDEDSDEDTSSSENESKGKVGIPTIARTPATPAPSQHKKRTLYIQMEFVEKETLREAIGEGLSEAECWTLFRQILDALDYLASIKIVHRDLKPSNILLDAEGNIKICDFGLSTTETDPLLVSAEAMGMSMDGTDMTSGIGTSLYIAPEVLLSRTYGNKADMYSLGIIFFEMCHAMGTGMERVQTLRELRLPSVKFPESWNAMEKPNQTQIIRKLLTHDVSARPEAKEVLDSPLLPEGREDSYYTEAIRKLAHPSSVHYPRLIDKLFHAESDLNETESKAADLTYDAGSTGSNDLIAWLRVVKGKLVELFRRHGAIELNTPLLIPVTPLLLGDQSKAARFLDAKGKLVQLPNDGLLAFARHASHIGLERMKRYQFGCRYSDVAVTGGQPRSTGEANFDIITPFRNMASEAELLGIVDKIITEFRELSLQRFQLHISHHALLEVMLDAIPSQSRNDVKAILEEIGAPFSAQAVKQKISEKVRISKQALDDIEACLMVSSLDQIQRTFLDVFPSARRRLEPAFSDLEELLASAKLLGITTPILLFTGGPMFECVQEDDRRGKRHRPYEQLAYGGRGLARYDYLLKHFSMPTQRHARGEIHGVGLSLAIDNLAMRIMRIESNIVQKLLRDPKISDKSFGLWSPSRCDIYVATFDRERRDPDLVRAQLDLRLELVGELWRAGLNADLQYDDDRGLDLVTKDCSDQNVLFIVIPRLNRPTVKVKPVLKGTGTEEEINRSDLCNWLISALAEQRRIDRALALGDTGHTHILNEKSVVAAPITDNTNDSEIIILTREDERRGRRQHNKAIYYDKVQDFIDSARISGLPVIGVEIPASLLAQISLHPESINDDEAWRNISHGFGSERSYMDSLRTALAKIKTQRQPPPFAYLFSLKEHKSFMVQIAAK</sequence>
<keyword evidence="2" id="KW-1185">Reference proteome</keyword>
<proteinExistence type="predicted"/>
<organism evidence="1 2">
    <name type="scientific">Naganishia friedmannii</name>
    <dbReference type="NCBI Taxonomy" id="89922"/>
    <lineage>
        <taxon>Eukaryota</taxon>
        <taxon>Fungi</taxon>
        <taxon>Dikarya</taxon>
        <taxon>Basidiomycota</taxon>
        <taxon>Agaricomycotina</taxon>
        <taxon>Tremellomycetes</taxon>
        <taxon>Filobasidiales</taxon>
        <taxon>Filobasidiaceae</taxon>
        <taxon>Naganishia</taxon>
    </lineage>
</organism>
<gene>
    <name evidence="1" type="ORF">QFC21_004077</name>
</gene>
<evidence type="ECO:0000313" key="2">
    <source>
        <dbReference type="Proteomes" id="UP001227268"/>
    </source>
</evidence>
<evidence type="ECO:0000313" key="1">
    <source>
        <dbReference type="EMBL" id="KAJ9099197.1"/>
    </source>
</evidence>